<evidence type="ECO:0000313" key="1">
    <source>
        <dbReference type="EMBL" id="QGO06352.1"/>
    </source>
</evidence>
<protein>
    <submittedName>
        <fullName evidence="1">Uncharacterized protein</fullName>
    </submittedName>
</protein>
<reference evidence="1 2" key="1">
    <citation type="submission" date="2019-04" db="EMBL/GenBank/DDBJ databases">
        <title>Complete genome sequencing of Piscirickettsia salmonis strain Psal-009.</title>
        <authorList>
            <person name="Schober I."/>
            <person name="Bunk B."/>
            <person name="Sproer C."/>
            <person name="Carril G.P."/>
            <person name="Riedel T."/>
            <person name="Flores-Herrera P.A."/>
            <person name="Nourdin-Galindo G."/>
            <person name="Marshall S.H."/>
            <person name="Overmann J."/>
        </authorList>
    </citation>
    <scope>NUCLEOTIDE SEQUENCE [LARGE SCALE GENOMIC DNA]</scope>
    <source>
        <strain evidence="1 2">Psal-009</strain>
    </source>
</reference>
<dbReference type="EMBL" id="CP038908">
    <property type="protein sequence ID" value="QGO06352.1"/>
    <property type="molecule type" value="Genomic_DNA"/>
</dbReference>
<name>A0A9Q6LK85_PISSA</name>
<accession>A0A9Q6LK85</accession>
<dbReference type="GeneID" id="66741455"/>
<dbReference type="AlphaFoldDB" id="A0A9Q6LK85"/>
<organism evidence="1 2">
    <name type="scientific">Piscirickettsia salmonis</name>
    <dbReference type="NCBI Taxonomy" id="1238"/>
    <lineage>
        <taxon>Bacteria</taxon>
        <taxon>Pseudomonadati</taxon>
        <taxon>Pseudomonadota</taxon>
        <taxon>Gammaproteobacteria</taxon>
        <taxon>Thiotrichales</taxon>
        <taxon>Piscirickettsiaceae</taxon>
        <taxon>Piscirickettsia</taxon>
    </lineage>
</organism>
<sequence length="241" mass="27485">MIKIDQFEEDFNQLEQIQKKNFDLLVKSFLVSFWKLPFDRVESILEFAPLLYLIMSLIDAQEYVAPIEKQDKKNSNVIRWLNKRLFPRIVAILENKPEQGLAMADGRCAKQVILEAIAQYIKVIEEKLPSYKDMALVFKIRNFFSEKLPSYIPEPEPEVKVAADMALDENKQEQGKLQPTKKAVTGLQSRQASGSIAIPAGVNLEPGAVLGSSKWQKLLQAIEQAKQLYADQQLTLRAMEC</sequence>
<dbReference type="RefSeq" id="WP_016212466.1">
    <property type="nucleotide sequence ID" value="NZ_CP013778.1"/>
</dbReference>
<gene>
    <name evidence="1" type="ORF">Psal009_02263</name>
</gene>
<proteinExistence type="predicted"/>
<keyword evidence="2" id="KW-1185">Reference proteome</keyword>
<dbReference type="Proteomes" id="UP000422232">
    <property type="component" value="Chromosome"/>
</dbReference>
<evidence type="ECO:0000313" key="2">
    <source>
        <dbReference type="Proteomes" id="UP000422232"/>
    </source>
</evidence>